<sequence length="362" mass="41860">MTWMIDWAERGRFPDWLLRWGIRRQIASHMRPDAGFDGERARRATASFIDERKRDPIALVPELANEQHYEVPADLFELMLGPRLKYSSCLWPVEVGDLAAAEEAMLKLTCERAGLADGQRVLDLGCGWGSFTLYAAECFPESQFVAVSNSATQRGFIERRAEQRGLTNIEVITSDVNDLAFDTRFDRVVSVEMFEHVRNHERLLERIAGWLVPTGKLFVHLFCTDGIPLTYECDGDGQNDWMARHFFSGGMMPSDDLLLYYQRDVCVEDHWIVDGRHYSRTLEAWLQRLDARREEALAILGAGEDRERAWRRFNRWRMFLISCSELFAFDHGQRWHVGHYLFAPRPASITRSPEPTPLQTAN</sequence>
<dbReference type="GO" id="GO:0032259">
    <property type="term" value="P:methylation"/>
    <property type="evidence" value="ECO:0007669"/>
    <property type="project" value="UniProtKB-KW"/>
</dbReference>
<gene>
    <name evidence="1" type="primary">cfa_1</name>
    <name evidence="1" type="ORF">Pan216_15990</name>
</gene>
<dbReference type="GO" id="GO:0008825">
    <property type="term" value="F:cyclopropane-fatty-acyl-phospholipid synthase activity"/>
    <property type="evidence" value="ECO:0007669"/>
    <property type="project" value="UniProtKB-EC"/>
</dbReference>
<accession>A0A518B195</accession>
<organism evidence="1 2">
    <name type="scientific">Kolteria novifilia</name>
    <dbReference type="NCBI Taxonomy" id="2527975"/>
    <lineage>
        <taxon>Bacteria</taxon>
        <taxon>Pseudomonadati</taxon>
        <taxon>Planctomycetota</taxon>
        <taxon>Planctomycetia</taxon>
        <taxon>Kolteriales</taxon>
        <taxon>Kolteriaceae</taxon>
        <taxon>Kolteria</taxon>
    </lineage>
</organism>
<dbReference type="FunFam" id="3.40.50.150:FF:000554">
    <property type="entry name" value="Cation-transporting ATPase"/>
    <property type="match status" value="1"/>
</dbReference>
<dbReference type="PANTHER" id="PTHR43832:SF1">
    <property type="entry name" value="S-ADENOSYL-L-METHIONINE-DEPENDENT METHYLTRANSFERASES SUPERFAMILY PROTEIN"/>
    <property type="match status" value="1"/>
</dbReference>
<dbReference type="OrthoDB" id="9782855at2"/>
<dbReference type="InterPro" id="IPR029063">
    <property type="entry name" value="SAM-dependent_MTases_sf"/>
</dbReference>
<dbReference type="EC" id="2.1.1.79" evidence="1"/>
<keyword evidence="2" id="KW-1185">Reference proteome</keyword>
<proteinExistence type="predicted"/>
<evidence type="ECO:0000313" key="2">
    <source>
        <dbReference type="Proteomes" id="UP000317093"/>
    </source>
</evidence>
<dbReference type="KEGG" id="knv:Pan216_15990"/>
<dbReference type="CDD" id="cd02440">
    <property type="entry name" value="AdoMet_MTases"/>
    <property type="match status" value="1"/>
</dbReference>
<dbReference type="Gene3D" id="3.40.50.150">
    <property type="entry name" value="Vaccinia Virus protein VP39"/>
    <property type="match status" value="1"/>
</dbReference>
<protein>
    <submittedName>
        <fullName evidence="1">Cyclopropane-fatty-acyl-phospholipid synthase</fullName>
        <ecNumber evidence="1">2.1.1.79</ecNumber>
    </submittedName>
</protein>
<dbReference type="EMBL" id="CP036279">
    <property type="protein sequence ID" value="QDU60749.1"/>
    <property type="molecule type" value="Genomic_DNA"/>
</dbReference>
<dbReference type="Pfam" id="PF02353">
    <property type="entry name" value="CMAS"/>
    <property type="match status" value="1"/>
</dbReference>
<name>A0A518B195_9BACT</name>
<dbReference type="Proteomes" id="UP000317093">
    <property type="component" value="Chromosome"/>
</dbReference>
<reference evidence="1 2" key="1">
    <citation type="submission" date="2019-02" db="EMBL/GenBank/DDBJ databases">
        <title>Deep-cultivation of Planctomycetes and their phenomic and genomic characterization uncovers novel biology.</title>
        <authorList>
            <person name="Wiegand S."/>
            <person name="Jogler M."/>
            <person name="Boedeker C."/>
            <person name="Pinto D."/>
            <person name="Vollmers J."/>
            <person name="Rivas-Marin E."/>
            <person name="Kohn T."/>
            <person name="Peeters S.H."/>
            <person name="Heuer A."/>
            <person name="Rast P."/>
            <person name="Oberbeckmann S."/>
            <person name="Bunk B."/>
            <person name="Jeske O."/>
            <person name="Meyerdierks A."/>
            <person name="Storesund J.E."/>
            <person name="Kallscheuer N."/>
            <person name="Luecker S."/>
            <person name="Lage O.M."/>
            <person name="Pohl T."/>
            <person name="Merkel B.J."/>
            <person name="Hornburger P."/>
            <person name="Mueller R.-W."/>
            <person name="Bruemmer F."/>
            <person name="Labrenz M."/>
            <person name="Spormann A.M."/>
            <person name="Op den Camp H."/>
            <person name="Overmann J."/>
            <person name="Amann R."/>
            <person name="Jetten M.S.M."/>
            <person name="Mascher T."/>
            <person name="Medema M.H."/>
            <person name="Devos D.P."/>
            <person name="Kaster A.-K."/>
            <person name="Ovreas L."/>
            <person name="Rohde M."/>
            <person name="Galperin M.Y."/>
            <person name="Jogler C."/>
        </authorList>
    </citation>
    <scope>NUCLEOTIDE SEQUENCE [LARGE SCALE GENOMIC DNA]</scope>
    <source>
        <strain evidence="1 2">Pan216</strain>
    </source>
</reference>
<keyword evidence="1" id="KW-0489">Methyltransferase</keyword>
<evidence type="ECO:0000313" key="1">
    <source>
        <dbReference type="EMBL" id="QDU60749.1"/>
    </source>
</evidence>
<keyword evidence="1" id="KW-0808">Transferase</keyword>
<dbReference type="PANTHER" id="PTHR43832">
    <property type="match status" value="1"/>
</dbReference>
<dbReference type="AlphaFoldDB" id="A0A518B195"/>
<dbReference type="SUPFAM" id="SSF53335">
    <property type="entry name" value="S-adenosyl-L-methionine-dependent methyltransferases"/>
    <property type="match status" value="1"/>
</dbReference>